<protein>
    <submittedName>
        <fullName evidence="2">Uncharacterized protein</fullName>
    </submittedName>
</protein>
<evidence type="ECO:0000313" key="3">
    <source>
        <dbReference type="Proteomes" id="UP000663845"/>
    </source>
</evidence>
<proteinExistence type="predicted"/>
<reference evidence="2" key="1">
    <citation type="submission" date="2021-02" db="EMBL/GenBank/DDBJ databases">
        <authorList>
            <person name="Nowell W R."/>
        </authorList>
    </citation>
    <scope>NUCLEOTIDE SEQUENCE</scope>
</reference>
<dbReference type="Proteomes" id="UP000663845">
    <property type="component" value="Unassembled WGS sequence"/>
</dbReference>
<accession>A0A815YAG0</accession>
<name>A0A815YAG0_9BILA</name>
<evidence type="ECO:0000313" key="2">
    <source>
        <dbReference type="EMBL" id="CAF1567327.1"/>
    </source>
</evidence>
<evidence type="ECO:0000256" key="1">
    <source>
        <dbReference type="SAM" id="MobiDB-lite"/>
    </source>
</evidence>
<feature type="compositionally biased region" description="Low complexity" evidence="1">
    <location>
        <begin position="79"/>
        <end position="97"/>
    </location>
</feature>
<feature type="non-terminal residue" evidence="2">
    <location>
        <position position="104"/>
    </location>
</feature>
<gene>
    <name evidence="2" type="ORF">JYZ213_LOCUS47192</name>
</gene>
<comment type="caution">
    <text evidence="2">The sequence shown here is derived from an EMBL/GenBank/DDBJ whole genome shotgun (WGS) entry which is preliminary data.</text>
</comment>
<feature type="non-terminal residue" evidence="2">
    <location>
        <position position="1"/>
    </location>
</feature>
<dbReference type="EMBL" id="CAJNOG010008040">
    <property type="protein sequence ID" value="CAF1567327.1"/>
    <property type="molecule type" value="Genomic_DNA"/>
</dbReference>
<organism evidence="2 3">
    <name type="scientific">Adineta steineri</name>
    <dbReference type="NCBI Taxonomy" id="433720"/>
    <lineage>
        <taxon>Eukaryota</taxon>
        <taxon>Metazoa</taxon>
        <taxon>Spiralia</taxon>
        <taxon>Gnathifera</taxon>
        <taxon>Rotifera</taxon>
        <taxon>Eurotatoria</taxon>
        <taxon>Bdelloidea</taxon>
        <taxon>Adinetida</taxon>
        <taxon>Adinetidae</taxon>
        <taxon>Adineta</taxon>
    </lineage>
</organism>
<dbReference type="AlphaFoldDB" id="A0A815YAG0"/>
<feature type="region of interest" description="Disordered" evidence="1">
    <location>
        <begin position="79"/>
        <end position="104"/>
    </location>
</feature>
<sequence length="104" mass="10745">AIQRPASIGRLDHLIKKRSADGCAADCLTTADNNYNYAALLELQKYNTGLKAVLEKYFADVGACNSTATTTTTTTVASTTTVPSTTTGPSTTAAAPSCVADNQP</sequence>